<dbReference type="OrthoDB" id="5571054at2759"/>
<dbReference type="GO" id="GO:0070545">
    <property type="term" value="C:PeBoW complex"/>
    <property type="evidence" value="ECO:0007669"/>
    <property type="project" value="TreeGrafter"/>
</dbReference>
<proteinExistence type="predicted"/>
<dbReference type="InterPro" id="IPR015943">
    <property type="entry name" value="WD40/YVTN_repeat-like_dom_sf"/>
</dbReference>
<keyword evidence="2" id="KW-1185">Reference proteome</keyword>
<dbReference type="GO" id="GO:0030687">
    <property type="term" value="C:preribosome, large subunit precursor"/>
    <property type="evidence" value="ECO:0007669"/>
    <property type="project" value="TreeGrafter"/>
</dbReference>
<protein>
    <submittedName>
        <fullName evidence="1">Uncharacterized protein</fullName>
    </submittedName>
</protein>
<dbReference type="InterPro" id="IPR028598">
    <property type="entry name" value="BOP1/Erb1"/>
</dbReference>
<name>A0A9P6H046_9MICR</name>
<dbReference type="Gene3D" id="2.130.10.10">
    <property type="entry name" value="YVTN repeat-like/Quinoprotein amine dehydrogenase"/>
    <property type="match status" value="1"/>
</dbReference>
<dbReference type="AlphaFoldDB" id="A0A9P6H046"/>
<evidence type="ECO:0000313" key="2">
    <source>
        <dbReference type="Proteomes" id="UP000740883"/>
    </source>
</evidence>
<accession>A0A9P6H046</accession>
<dbReference type="EMBL" id="SBJO01000023">
    <property type="protein sequence ID" value="KAF9764425.1"/>
    <property type="molecule type" value="Genomic_DNA"/>
</dbReference>
<dbReference type="PANTHER" id="PTHR17605">
    <property type="entry name" value="RIBOSOME BIOGENESIS PROTEIN BOP1 BLOCK OF PROLIFERATION 1 PROTEIN"/>
    <property type="match status" value="1"/>
</dbReference>
<dbReference type="Proteomes" id="UP000740883">
    <property type="component" value="Unassembled WGS sequence"/>
</dbReference>
<dbReference type="SUPFAM" id="SSF69322">
    <property type="entry name" value="Tricorn protease domain 2"/>
    <property type="match status" value="1"/>
</dbReference>
<dbReference type="GO" id="GO:0000463">
    <property type="term" value="P:maturation of LSU-rRNA from tricistronic rRNA transcript (SSU-rRNA, 5.8S rRNA, LSU-rRNA)"/>
    <property type="evidence" value="ECO:0007669"/>
    <property type="project" value="TreeGrafter"/>
</dbReference>
<gene>
    <name evidence="1" type="ORF">NGRA_0577</name>
</gene>
<dbReference type="PANTHER" id="PTHR17605:SF0">
    <property type="entry name" value="RIBOSOME BIOGENESIS PROTEIN BOP1"/>
    <property type="match status" value="1"/>
</dbReference>
<organism evidence="1 2">
    <name type="scientific">Nosema granulosis</name>
    <dbReference type="NCBI Taxonomy" id="83296"/>
    <lineage>
        <taxon>Eukaryota</taxon>
        <taxon>Fungi</taxon>
        <taxon>Fungi incertae sedis</taxon>
        <taxon>Microsporidia</taxon>
        <taxon>Nosematidae</taxon>
        <taxon>Nosema</taxon>
    </lineage>
</organism>
<comment type="caution">
    <text evidence="1">The sequence shown here is derived from an EMBL/GenBank/DDBJ whole genome shotgun (WGS) entry which is preliminary data.</text>
</comment>
<evidence type="ECO:0000313" key="1">
    <source>
        <dbReference type="EMBL" id="KAF9764425.1"/>
    </source>
</evidence>
<dbReference type="GO" id="GO:0043021">
    <property type="term" value="F:ribonucleoprotein complex binding"/>
    <property type="evidence" value="ECO:0007669"/>
    <property type="project" value="TreeGrafter"/>
</dbReference>
<sequence>MDRIDKFLNRRKQKNKRTVKIRDKYFEITKEDIKVVRNYKKNVCLDETVDMYRPYSTNFTLDTMDKPLKEYRCIDKSESCLRREKRNFIKKNKDRVTKEYKHKEINNITDIWQDDDLETLNNYEQNILLDIKEQYQGGVDDLKLEKNVLDKELRKIYLKQYLPRERKQYKVTDIIKESPKPESLKPYPTEVAKYWKIETNKDAVVSNDGTMLIIVNNNILEVREINSVLIFKLIFNNKIENPKFGYKKGIYFVSCGKLFVLEEKDYLTNSLKSVDYSTFGVPEVVSTNEISEFKIYKEINLVEASFKYKVKDYDWKNDLVGCIVGRNLVMINFRERRSTSMYKIEGGTPHTIMFHPTYTHALISTSNSLVVYDIHKKAELVNSKLFSYVVSAKFKKDVIYVVNNTGIVYIFDYIRNMILHTMYQDQEILSVDVHQKYNLLSLSTKKELVVFYIDISKLQFVVVKRIGGLQSSLSFDGVCPWLYSRKCGELVMYS</sequence>
<reference evidence="1 2" key="1">
    <citation type="journal article" date="2020" name="Genome Biol. Evol.">
        <title>Comparative genomics of strictly vertically transmitted, feminizing microsporidia endosymbionts of amphipod crustaceans.</title>
        <authorList>
            <person name="Cormier A."/>
            <person name="Chebbi M.A."/>
            <person name="Giraud I."/>
            <person name="Wattier R."/>
            <person name="Teixeira M."/>
            <person name="Gilbert C."/>
            <person name="Rigaud T."/>
            <person name="Cordaux R."/>
        </authorList>
    </citation>
    <scope>NUCLEOTIDE SEQUENCE [LARGE SCALE GENOMIC DNA]</scope>
    <source>
        <strain evidence="1 2">Ou3-Ou53</strain>
    </source>
</reference>